<keyword evidence="8" id="KW-0812">Transmembrane</keyword>
<dbReference type="KEGG" id="uam:UABAM_04507"/>
<keyword evidence="8" id="KW-0472">Membrane</keyword>
<accession>A0A5S9IRA2</accession>
<dbReference type="Gene3D" id="1.10.510.10">
    <property type="entry name" value="Transferase(Phosphotransferase) domain 1"/>
    <property type="match status" value="1"/>
</dbReference>
<evidence type="ECO:0000313" key="11">
    <source>
        <dbReference type="Proteomes" id="UP000326354"/>
    </source>
</evidence>
<dbReference type="InterPro" id="IPR017441">
    <property type="entry name" value="Protein_kinase_ATP_BS"/>
</dbReference>
<dbReference type="EMBL" id="AP019860">
    <property type="protein sequence ID" value="BBM86121.1"/>
    <property type="molecule type" value="Genomic_DNA"/>
</dbReference>
<dbReference type="PROSITE" id="PS50011">
    <property type="entry name" value="PROTEIN_KINASE_DOM"/>
    <property type="match status" value="1"/>
</dbReference>
<keyword evidence="11" id="KW-1185">Reference proteome</keyword>
<dbReference type="InterPro" id="IPR008271">
    <property type="entry name" value="Ser/Thr_kinase_AS"/>
</dbReference>
<dbReference type="PANTHER" id="PTHR43289:SF6">
    <property type="entry name" value="SERINE_THREONINE-PROTEIN KINASE NEKL-3"/>
    <property type="match status" value="1"/>
</dbReference>
<dbReference type="OrthoDB" id="6111975at2"/>
<dbReference type="PROSITE" id="PS00108">
    <property type="entry name" value="PROTEIN_KINASE_ST"/>
    <property type="match status" value="1"/>
</dbReference>
<dbReference type="InterPro" id="IPR007487">
    <property type="entry name" value="ABC_transpt-TYRBP-like"/>
</dbReference>
<dbReference type="InterPro" id="IPR011009">
    <property type="entry name" value="Kinase-like_dom_sf"/>
</dbReference>
<keyword evidence="8" id="KW-1133">Transmembrane helix</keyword>
<dbReference type="FunFam" id="1.10.510.10:FF:000021">
    <property type="entry name" value="Serine/threonine protein kinase"/>
    <property type="match status" value="1"/>
</dbReference>
<dbReference type="Gene3D" id="3.40.50.2300">
    <property type="match status" value="2"/>
</dbReference>
<evidence type="ECO:0000256" key="1">
    <source>
        <dbReference type="ARBA" id="ARBA00012513"/>
    </source>
</evidence>
<evidence type="ECO:0000256" key="6">
    <source>
        <dbReference type="ARBA" id="ARBA00022840"/>
    </source>
</evidence>
<dbReference type="Pfam" id="PF00069">
    <property type="entry name" value="Pkinase"/>
    <property type="match status" value="1"/>
</dbReference>
<keyword evidence="3" id="KW-0808">Transferase</keyword>
<dbReference type="Pfam" id="PF04392">
    <property type="entry name" value="ABC_sub_bind"/>
    <property type="match status" value="1"/>
</dbReference>
<dbReference type="CDD" id="cd14014">
    <property type="entry name" value="STKc_PknB_like"/>
    <property type="match status" value="1"/>
</dbReference>
<proteinExistence type="predicted"/>
<keyword evidence="4 7" id="KW-0547">Nucleotide-binding</keyword>
<dbReference type="PANTHER" id="PTHR43289">
    <property type="entry name" value="MITOGEN-ACTIVATED PROTEIN KINASE KINASE KINASE 20-RELATED"/>
    <property type="match status" value="1"/>
</dbReference>
<dbReference type="GO" id="GO:0004674">
    <property type="term" value="F:protein serine/threonine kinase activity"/>
    <property type="evidence" value="ECO:0007669"/>
    <property type="project" value="UniProtKB-KW"/>
</dbReference>
<dbReference type="GO" id="GO:0005524">
    <property type="term" value="F:ATP binding"/>
    <property type="evidence" value="ECO:0007669"/>
    <property type="project" value="UniProtKB-UniRule"/>
</dbReference>
<evidence type="ECO:0000256" key="5">
    <source>
        <dbReference type="ARBA" id="ARBA00022777"/>
    </source>
</evidence>
<organism evidence="10 11">
    <name type="scientific">Uabimicrobium amorphum</name>
    <dbReference type="NCBI Taxonomy" id="2596890"/>
    <lineage>
        <taxon>Bacteria</taxon>
        <taxon>Pseudomonadati</taxon>
        <taxon>Planctomycetota</taxon>
        <taxon>Candidatus Uabimicrobiia</taxon>
        <taxon>Candidatus Uabimicrobiales</taxon>
        <taxon>Candidatus Uabimicrobiaceae</taxon>
        <taxon>Candidatus Uabimicrobium</taxon>
    </lineage>
</organism>
<dbReference type="EC" id="2.7.11.1" evidence="1"/>
<evidence type="ECO:0000256" key="2">
    <source>
        <dbReference type="ARBA" id="ARBA00022527"/>
    </source>
</evidence>
<dbReference type="SMART" id="SM00220">
    <property type="entry name" value="S_TKc"/>
    <property type="match status" value="1"/>
</dbReference>
<gene>
    <name evidence="10" type="ORF">UABAM_04507</name>
</gene>
<feature type="transmembrane region" description="Helical" evidence="8">
    <location>
        <begin position="295"/>
        <end position="317"/>
    </location>
</feature>
<dbReference type="Proteomes" id="UP000326354">
    <property type="component" value="Chromosome"/>
</dbReference>
<dbReference type="AlphaFoldDB" id="A0A5S9IRA2"/>
<dbReference type="Gene3D" id="3.30.200.20">
    <property type="entry name" value="Phosphorylase Kinase, domain 1"/>
    <property type="match status" value="1"/>
</dbReference>
<feature type="domain" description="Protein kinase" evidence="9">
    <location>
        <begin position="9"/>
        <end position="268"/>
    </location>
</feature>
<keyword evidence="6 7" id="KW-0067">ATP-binding</keyword>
<evidence type="ECO:0000256" key="7">
    <source>
        <dbReference type="PROSITE-ProRule" id="PRU10141"/>
    </source>
</evidence>
<evidence type="ECO:0000313" key="10">
    <source>
        <dbReference type="EMBL" id="BBM86121.1"/>
    </source>
</evidence>
<evidence type="ECO:0000259" key="9">
    <source>
        <dbReference type="PROSITE" id="PS50011"/>
    </source>
</evidence>
<feature type="binding site" evidence="7">
    <location>
        <position position="38"/>
    </location>
    <ligand>
        <name>ATP</name>
        <dbReference type="ChEBI" id="CHEBI:30616"/>
    </ligand>
</feature>
<reference evidence="10 11" key="1">
    <citation type="submission" date="2019-08" db="EMBL/GenBank/DDBJ databases">
        <title>Complete genome sequence of Candidatus Uab amorphum.</title>
        <authorList>
            <person name="Shiratori T."/>
            <person name="Suzuki S."/>
            <person name="Kakizawa Y."/>
            <person name="Ishida K."/>
        </authorList>
    </citation>
    <scope>NUCLEOTIDE SEQUENCE [LARGE SCALE GENOMIC DNA]</scope>
    <source>
        <strain evidence="10 11">SRT547</strain>
    </source>
</reference>
<evidence type="ECO:0000256" key="8">
    <source>
        <dbReference type="SAM" id="Phobius"/>
    </source>
</evidence>
<dbReference type="PROSITE" id="PS00107">
    <property type="entry name" value="PROTEIN_KINASE_ATP"/>
    <property type="match status" value="1"/>
</dbReference>
<evidence type="ECO:0000256" key="3">
    <source>
        <dbReference type="ARBA" id="ARBA00022679"/>
    </source>
</evidence>
<name>A0A5S9IRA2_UABAM</name>
<dbReference type="SUPFAM" id="SSF56112">
    <property type="entry name" value="Protein kinase-like (PK-like)"/>
    <property type="match status" value="1"/>
</dbReference>
<dbReference type="RefSeq" id="WP_151970197.1">
    <property type="nucleotide sequence ID" value="NZ_AP019860.1"/>
</dbReference>
<keyword evidence="5 10" id="KW-0418">Kinase</keyword>
<protein>
    <recommendedName>
        <fullName evidence="1">non-specific serine/threonine protein kinase</fullName>
        <ecNumber evidence="1">2.7.11.1</ecNumber>
    </recommendedName>
</protein>
<keyword evidence="2" id="KW-0723">Serine/threonine-protein kinase</keyword>
<sequence length="631" mass="71663">MTAKHIGRYRLVREIGSGGMGKVYEVYDPVLRRKVALKLLLKSNSNLSISRFLREAQSTAKLDHKNIIKLHEIEKQDDGQVFYTMDFIEGESLSELLKTKKLSMRDGIKIMEKISRAVYYAHVKGIIHRDIKPGNIMIDRYGEPCLMDFGLAKELEGDATKFSQTGVIMGTVGYMPPEQVEGKVQTTSDIYALGAVLYKILTGKVPFESENSVTMIYRILQEEPKRPREWNRKVPKDLEAICLKAIAKDPQQRYENAGALADDLKSFLKGNPVNARQRFLPLKLAKWLRHNKNLAIIYALTTVILILTSMMSVLLFFPHSSTKRVLLLFSYEQDLVWDTQIKDSIIKSFEDHFVNVDKHLKIDEHYMNTKKLSSPQQIQEQVKKAIAKIKKYKPHLVITADDNASGKVIPAFFDTDIQFVFCGVNNDPKQYNFPQKNVTGVKEKLLIDQTFNMLPYFLPKAKNYIVVVEDSVSAKIVAKDIDQDFPNYDKKATLRSSSFEEWKSFLKLYEDDIDFVLVPIYLNLKDKEGKLVPAKAVMKWILKNISKPPIGALGFNIEDGALLGVVDTGSKQGKTAAKYAIKLLTESIDAEKLPLTDIGKGELYINTATAKQFGVKIPNWVYQYAKLIDGN</sequence>
<evidence type="ECO:0000256" key="4">
    <source>
        <dbReference type="ARBA" id="ARBA00022741"/>
    </source>
</evidence>
<dbReference type="InterPro" id="IPR000719">
    <property type="entry name" value="Prot_kinase_dom"/>
</dbReference>